<proteinExistence type="predicted"/>
<dbReference type="Proteomes" id="UP001432027">
    <property type="component" value="Unassembled WGS sequence"/>
</dbReference>
<evidence type="ECO:0000313" key="2">
    <source>
        <dbReference type="Proteomes" id="UP001432027"/>
    </source>
</evidence>
<protein>
    <submittedName>
        <fullName evidence="1">Uncharacterized protein</fullName>
    </submittedName>
</protein>
<feature type="non-terminal residue" evidence="1">
    <location>
        <position position="1"/>
    </location>
</feature>
<dbReference type="PANTHER" id="PTHR46011">
    <property type="entry name" value="NUCLEAR HORMONE RECEPTOR FAMILY MEMBER NHR-86-RELATED"/>
    <property type="match status" value="1"/>
</dbReference>
<reference evidence="1" key="1">
    <citation type="submission" date="2023-10" db="EMBL/GenBank/DDBJ databases">
        <title>Genome assembly of Pristionchus species.</title>
        <authorList>
            <person name="Yoshida K."/>
            <person name="Sommer R.J."/>
        </authorList>
    </citation>
    <scope>NUCLEOTIDE SEQUENCE</scope>
    <source>
        <strain evidence="1">RS0144</strain>
    </source>
</reference>
<comment type="caution">
    <text evidence="1">The sequence shown here is derived from an EMBL/GenBank/DDBJ whole genome shotgun (WGS) entry which is preliminary data.</text>
</comment>
<evidence type="ECO:0000313" key="1">
    <source>
        <dbReference type="EMBL" id="GMS92036.1"/>
    </source>
</evidence>
<dbReference type="PANTHER" id="PTHR46011:SF6">
    <property type="entry name" value="HIGH ZINC ACTIVATED NUCLEAR RECEPTOR PROTEIN"/>
    <property type="match status" value="1"/>
</dbReference>
<accession>A0AAV5T8X7</accession>
<dbReference type="AlphaFoldDB" id="A0AAV5T8X7"/>
<sequence>TSFTRPLLDRLKQGYRSMCDTRLTGELNNRPSHTHPMDVIEGTYEIIPGTFRAANRILLTSLLQFGSTVFEGFDGLLRDDKPHFVTNFFRRFRAFEAGYRAEKAFGQHTDKTFTGFTLSFDGSMPSNFFDGIPVSDAKEAKRIMEDKFNGDFAPVESICATQICDTRSLLPC</sequence>
<dbReference type="EMBL" id="BTSX01000004">
    <property type="protein sequence ID" value="GMS92036.1"/>
    <property type="molecule type" value="Genomic_DNA"/>
</dbReference>
<keyword evidence="2" id="KW-1185">Reference proteome</keyword>
<gene>
    <name evidence="1" type="ORF">PENTCL1PPCAC_14211</name>
</gene>
<name>A0AAV5T8X7_9BILA</name>
<dbReference type="GO" id="GO:0003700">
    <property type="term" value="F:DNA-binding transcription factor activity"/>
    <property type="evidence" value="ECO:0007669"/>
    <property type="project" value="TreeGrafter"/>
</dbReference>
<dbReference type="GO" id="GO:0005634">
    <property type="term" value="C:nucleus"/>
    <property type="evidence" value="ECO:0007669"/>
    <property type="project" value="TreeGrafter"/>
</dbReference>
<organism evidence="1 2">
    <name type="scientific">Pristionchus entomophagus</name>
    <dbReference type="NCBI Taxonomy" id="358040"/>
    <lineage>
        <taxon>Eukaryota</taxon>
        <taxon>Metazoa</taxon>
        <taxon>Ecdysozoa</taxon>
        <taxon>Nematoda</taxon>
        <taxon>Chromadorea</taxon>
        <taxon>Rhabditida</taxon>
        <taxon>Rhabditina</taxon>
        <taxon>Diplogasteromorpha</taxon>
        <taxon>Diplogasteroidea</taxon>
        <taxon>Neodiplogasteridae</taxon>
        <taxon>Pristionchus</taxon>
    </lineage>
</organism>